<proteinExistence type="predicted"/>
<evidence type="ECO:0000313" key="3">
    <source>
        <dbReference type="Proteomes" id="UP000541558"/>
    </source>
</evidence>
<dbReference type="OrthoDB" id="2945238at2759"/>
<keyword evidence="3" id="KW-1185">Reference proteome</keyword>
<comment type="caution">
    <text evidence="2">The sequence shown here is derived from an EMBL/GenBank/DDBJ whole genome shotgun (WGS) entry which is preliminary data.</text>
</comment>
<dbReference type="EMBL" id="JAACJK010000057">
    <property type="protein sequence ID" value="KAF5337090.1"/>
    <property type="molecule type" value="Genomic_DNA"/>
</dbReference>
<feature type="region of interest" description="Disordered" evidence="1">
    <location>
        <begin position="219"/>
        <end position="240"/>
    </location>
</feature>
<reference evidence="2 3" key="1">
    <citation type="journal article" date="2020" name="ISME J.">
        <title>Uncovering the hidden diversity of litter-decomposition mechanisms in mushroom-forming fungi.</title>
        <authorList>
            <person name="Floudas D."/>
            <person name="Bentzer J."/>
            <person name="Ahren D."/>
            <person name="Johansson T."/>
            <person name="Persson P."/>
            <person name="Tunlid A."/>
        </authorList>
    </citation>
    <scope>NUCLEOTIDE SEQUENCE [LARGE SCALE GENOMIC DNA]</scope>
    <source>
        <strain evidence="2 3">CBS 175.51</strain>
    </source>
</reference>
<dbReference type="Proteomes" id="UP000541558">
    <property type="component" value="Unassembled WGS sequence"/>
</dbReference>
<evidence type="ECO:0000313" key="2">
    <source>
        <dbReference type="EMBL" id="KAF5337090.1"/>
    </source>
</evidence>
<evidence type="ECO:0000256" key="1">
    <source>
        <dbReference type="SAM" id="MobiDB-lite"/>
    </source>
</evidence>
<gene>
    <name evidence="2" type="ORF">D9611_003454</name>
</gene>
<name>A0A8H5FH66_9AGAR</name>
<protein>
    <submittedName>
        <fullName evidence="2">Uncharacterized protein</fullName>
    </submittedName>
</protein>
<organism evidence="2 3">
    <name type="scientific">Ephemerocybe angulata</name>
    <dbReference type="NCBI Taxonomy" id="980116"/>
    <lineage>
        <taxon>Eukaryota</taxon>
        <taxon>Fungi</taxon>
        <taxon>Dikarya</taxon>
        <taxon>Basidiomycota</taxon>
        <taxon>Agaricomycotina</taxon>
        <taxon>Agaricomycetes</taxon>
        <taxon>Agaricomycetidae</taxon>
        <taxon>Agaricales</taxon>
        <taxon>Agaricineae</taxon>
        <taxon>Psathyrellaceae</taxon>
        <taxon>Ephemerocybe</taxon>
    </lineage>
</organism>
<feature type="compositionally biased region" description="Low complexity" evidence="1">
    <location>
        <begin position="63"/>
        <end position="85"/>
    </location>
</feature>
<feature type="compositionally biased region" description="Polar residues" evidence="1">
    <location>
        <begin position="21"/>
        <end position="31"/>
    </location>
</feature>
<sequence>MANQFTTPRKRAAAFKRTESLKSQFSLANSSDTEEPWTPPRKRFRFSTNDGDEHFGSPNRSVAGSSPYTVASSSSPASSLSNGSPSKKRRRTVSTDEYDLTSVLRRCNNGSLDALAIRDVKVFPRAERDALEVVRHLLTRSQSASKSRLSRSSQKILETELYLEWLSDLDFVISAIENLLGAKVPGTRKRVTGLGRLSFTILYTLMDEFIEEVDRHHDGWSGSSGGSSPGKAGSPKSRARPCDALYPQTMTIIEESQDSSTDARMAVAVEEAEELLARYDLVMADAVRRYKIECGRNNDKLADAIGSKEYALSRACCLLCEQTGFGGDEDGDSLLREARTAMVEWKEEFGSEQPDEDDELTSD</sequence>
<feature type="region of interest" description="Disordered" evidence="1">
    <location>
        <begin position="1"/>
        <end position="95"/>
    </location>
</feature>
<dbReference type="AlphaFoldDB" id="A0A8H5FH66"/>
<accession>A0A8H5FH66</accession>